<dbReference type="PROSITE" id="PS51892">
    <property type="entry name" value="SUBTILASE"/>
    <property type="match status" value="1"/>
</dbReference>
<dbReference type="Gene3D" id="1.25.40.10">
    <property type="entry name" value="Tetratricopeptide repeat domain"/>
    <property type="match status" value="1"/>
</dbReference>
<dbReference type="Pfam" id="PF13424">
    <property type="entry name" value="TPR_12"/>
    <property type="match status" value="1"/>
</dbReference>
<reference evidence="8 9" key="1">
    <citation type="submission" date="2020-03" db="EMBL/GenBank/DDBJ databases">
        <title>Draft Genome Sequence of Cudoniella acicularis.</title>
        <authorList>
            <person name="Buettner E."/>
            <person name="Kellner H."/>
        </authorList>
    </citation>
    <scope>NUCLEOTIDE SEQUENCE [LARGE SCALE GENOMIC DNA]</scope>
    <source>
        <strain evidence="8 9">DSM 108380</strain>
    </source>
</reference>
<dbReference type="InterPro" id="IPR000209">
    <property type="entry name" value="Peptidase_S8/S53_dom"/>
</dbReference>
<feature type="domain" description="Peptidase S8/S53" evidence="7">
    <location>
        <begin position="349"/>
        <end position="567"/>
    </location>
</feature>
<dbReference type="InterPro" id="IPR015500">
    <property type="entry name" value="Peptidase_S8_subtilisin-rel"/>
</dbReference>
<gene>
    <name evidence="8" type="ORF">G7Y89_g6948</name>
</gene>
<dbReference type="AlphaFoldDB" id="A0A8H4W510"/>
<comment type="similarity">
    <text evidence="4">Belongs to the peptidase S8 family.</text>
</comment>
<feature type="active site" description="Charge relay system" evidence="4">
    <location>
        <position position="551"/>
    </location>
</feature>
<evidence type="ECO:0000256" key="6">
    <source>
        <dbReference type="SAM" id="Phobius"/>
    </source>
</evidence>
<dbReference type="Pfam" id="PF13374">
    <property type="entry name" value="TPR_10"/>
    <property type="match status" value="1"/>
</dbReference>
<dbReference type="InterPro" id="IPR036852">
    <property type="entry name" value="Peptidase_S8/S53_dom_sf"/>
</dbReference>
<keyword evidence="6" id="KW-0472">Membrane</keyword>
<dbReference type="InterPro" id="IPR013920">
    <property type="entry name" value="DUF1774_fun"/>
</dbReference>
<feature type="transmembrane region" description="Helical" evidence="6">
    <location>
        <begin position="1006"/>
        <end position="1023"/>
    </location>
</feature>
<evidence type="ECO:0000256" key="5">
    <source>
        <dbReference type="SAM" id="MobiDB-lite"/>
    </source>
</evidence>
<dbReference type="Pfam" id="PF00082">
    <property type="entry name" value="Peptidase_S8"/>
    <property type="match status" value="1"/>
</dbReference>
<keyword evidence="3 4" id="KW-0720">Serine protease</keyword>
<evidence type="ECO:0000313" key="9">
    <source>
        <dbReference type="Proteomes" id="UP000566819"/>
    </source>
</evidence>
<evidence type="ECO:0000313" key="8">
    <source>
        <dbReference type="EMBL" id="KAF4631184.1"/>
    </source>
</evidence>
<feature type="active site" description="Charge relay system" evidence="4">
    <location>
        <position position="396"/>
    </location>
</feature>
<dbReference type="GO" id="GO:0006508">
    <property type="term" value="P:proteolysis"/>
    <property type="evidence" value="ECO:0007669"/>
    <property type="project" value="UniProtKB-KW"/>
</dbReference>
<dbReference type="OrthoDB" id="3342455at2759"/>
<dbReference type="InterPro" id="IPR011990">
    <property type="entry name" value="TPR-like_helical_dom_sf"/>
</dbReference>
<evidence type="ECO:0000256" key="2">
    <source>
        <dbReference type="ARBA" id="ARBA00022801"/>
    </source>
</evidence>
<dbReference type="SUPFAM" id="SSF52743">
    <property type="entry name" value="Subtilisin-like"/>
    <property type="match status" value="1"/>
</dbReference>
<evidence type="ECO:0000256" key="3">
    <source>
        <dbReference type="ARBA" id="ARBA00022825"/>
    </source>
</evidence>
<proteinExistence type="inferred from homology"/>
<name>A0A8H4W510_9HELO</name>
<sequence length="1080" mass="120941">MSPLHQGYVSESEFINKYHEAKLAFFCGKYELAIYLFQEADHLGDQCSRYFEVDSDVVQSISLYLAKSYYKAGRFSKAEEECRKVLSSLEDDERDDGNSNIVANIRDSLCLTRGQLALILSKLGKWDEAFELHKINRKAREELFGPESLDVLWTQHGLAETYFDMGNFEEAARLDRDVLQKAQVIAGEDQDGVIESRNNLAKALYHLQDFAEAQKLLQQNKGFIKRKIGEKNGHIYEKELKETETWIEKCIKGREILQSKTQEALPSEETADTQIPVIGKDVGPQAIESPGKQATQSRADSDKTNPSLFDAQNGKQDKDLERIADRWFDRFEKQTLCLLEEKASSMYPKVKIAILDTGIAMSSREKTPKGIRGNQYRIKYQSFEESKIGNEDIHGHGTHAATLLLKIAPQADICVARVLQGTERSINPKYVAEAIKYAIDVWHVDIITISFGYWIEDNMIEEIILKARASKVLVFAAASNEGVSRPESIAFPARLSTVMCVNSANGDGTSSSFNPKASDDCWKFSALGEAVKSAWPPEIGEGEEKRQSGTSVATPIAATTAALILEFARQPPLDQVPEVGEWLKTFEGIREVLKLMSEQPDVKSRSCLFKRTAVQPKADSKLEAFRTLCQRLGDTAYLNREINKVLSSRFILFRLDPRSSFGHGSCFRAAWRRIRDAVQQRSADDQVVAPHLPKLSRKSASPLFSLRTSNTLPRFMSLAMQPSTPHETRAPPGGCDETMSSRGWNAAMCAIDRVSQLAAARCWEVTVHGIGKLCLGIEVAVVVAVPVPFLVTIVAFQGCFTLPNPLEFFPSSTSRKQPIGFASPSASLVLNPLGVLIHWRHRLDETSSASAIFTSDITKPNNHNVEFFRTIVFLWQIGYVWHLFSNKDSDVQAAAGVGSHFIFNNLLQIAFVLLFVESHFFWAEIILIINFFNLSFLYFRHNTAPRLIHIPAVAGPLAWTFVALYWDGAIAVNSHSWAARVVANVAVWGFLVYGLFYLFAYKDYTIGFALSVLTAALGVGQFFTKFVALQWIFAFTIMGVLFLVSLLVSVPLLWGKEFTFRREVASDPENQETAPLLNDQ</sequence>
<feature type="transmembrane region" description="Helical" evidence="6">
    <location>
        <begin position="946"/>
        <end position="966"/>
    </location>
</feature>
<feature type="transmembrane region" description="Helical" evidence="6">
    <location>
        <begin position="978"/>
        <end position="999"/>
    </location>
</feature>
<evidence type="ECO:0000256" key="4">
    <source>
        <dbReference type="PROSITE-ProRule" id="PRU01240"/>
    </source>
</evidence>
<organism evidence="8 9">
    <name type="scientific">Cudoniella acicularis</name>
    <dbReference type="NCBI Taxonomy" id="354080"/>
    <lineage>
        <taxon>Eukaryota</taxon>
        <taxon>Fungi</taxon>
        <taxon>Dikarya</taxon>
        <taxon>Ascomycota</taxon>
        <taxon>Pezizomycotina</taxon>
        <taxon>Leotiomycetes</taxon>
        <taxon>Helotiales</taxon>
        <taxon>Tricladiaceae</taxon>
        <taxon>Cudoniella</taxon>
    </lineage>
</organism>
<dbReference type="Gene3D" id="3.40.50.200">
    <property type="entry name" value="Peptidase S8/S53 domain"/>
    <property type="match status" value="1"/>
</dbReference>
<protein>
    <recommendedName>
        <fullName evidence="7">Peptidase S8/S53 domain-containing protein</fullName>
    </recommendedName>
</protein>
<dbReference type="Pfam" id="PF08611">
    <property type="entry name" value="DUF1774"/>
    <property type="match status" value="1"/>
</dbReference>
<feature type="region of interest" description="Disordered" evidence="5">
    <location>
        <begin position="261"/>
        <end position="315"/>
    </location>
</feature>
<dbReference type="SUPFAM" id="SSF48452">
    <property type="entry name" value="TPR-like"/>
    <property type="match status" value="2"/>
</dbReference>
<evidence type="ECO:0000259" key="7">
    <source>
        <dbReference type="Pfam" id="PF00082"/>
    </source>
</evidence>
<dbReference type="PRINTS" id="PR00723">
    <property type="entry name" value="SUBTILISIN"/>
</dbReference>
<dbReference type="PANTHER" id="PTHR37992:SF1">
    <property type="entry name" value="DUF1774-DOMAIN-CONTAINING PROTEIN"/>
    <property type="match status" value="1"/>
</dbReference>
<feature type="active site" description="Charge relay system" evidence="4">
    <location>
        <position position="356"/>
    </location>
</feature>
<feature type="transmembrane region" description="Helical" evidence="6">
    <location>
        <begin position="1029"/>
        <end position="1054"/>
    </location>
</feature>
<keyword evidence="2 4" id="KW-0378">Hydrolase</keyword>
<dbReference type="EMBL" id="JAAMPI010000468">
    <property type="protein sequence ID" value="KAF4631184.1"/>
    <property type="molecule type" value="Genomic_DNA"/>
</dbReference>
<keyword evidence="6" id="KW-0812">Transmembrane</keyword>
<dbReference type="CDD" id="cd00306">
    <property type="entry name" value="Peptidases_S8_S53"/>
    <property type="match status" value="1"/>
</dbReference>
<accession>A0A8H4W510</accession>
<dbReference type="Proteomes" id="UP000566819">
    <property type="component" value="Unassembled WGS sequence"/>
</dbReference>
<feature type="transmembrane region" description="Helical" evidence="6">
    <location>
        <begin position="920"/>
        <end position="939"/>
    </location>
</feature>
<keyword evidence="1 4" id="KW-0645">Protease</keyword>
<dbReference type="GO" id="GO:0004252">
    <property type="term" value="F:serine-type endopeptidase activity"/>
    <property type="evidence" value="ECO:0007669"/>
    <property type="project" value="UniProtKB-UniRule"/>
</dbReference>
<comment type="caution">
    <text evidence="8">The sequence shown here is derived from an EMBL/GenBank/DDBJ whole genome shotgun (WGS) entry which is preliminary data.</text>
</comment>
<keyword evidence="6" id="KW-1133">Transmembrane helix</keyword>
<dbReference type="PANTHER" id="PTHR37992">
    <property type="entry name" value="EXPRESSED PROTEIN"/>
    <property type="match status" value="1"/>
</dbReference>
<evidence type="ECO:0000256" key="1">
    <source>
        <dbReference type="ARBA" id="ARBA00022670"/>
    </source>
</evidence>
<keyword evidence="9" id="KW-1185">Reference proteome</keyword>